<organism evidence="2 3">
    <name type="scientific">Ciceribacter lividus</name>
    <dbReference type="NCBI Taxonomy" id="1197950"/>
    <lineage>
        <taxon>Bacteria</taxon>
        <taxon>Pseudomonadati</taxon>
        <taxon>Pseudomonadota</taxon>
        <taxon>Alphaproteobacteria</taxon>
        <taxon>Hyphomicrobiales</taxon>
        <taxon>Rhizobiaceae</taxon>
        <taxon>Ciceribacter</taxon>
    </lineage>
</organism>
<dbReference type="PANTHER" id="PTHR43682:SF1">
    <property type="entry name" value="LACTATE UTILIZATION PROTEIN C"/>
    <property type="match status" value="1"/>
</dbReference>
<dbReference type="InterPro" id="IPR037171">
    <property type="entry name" value="NagB/RpiA_transferase-like"/>
</dbReference>
<dbReference type="PANTHER" id="PTHR43682">
    <property type="entry name" value="LACTATE UTILIZATION PROTEIN C"/>
    <property type="match status" value="1"/>
</dbReference>
<dbReference type="EMBL" id="QPIX01000003">
    <property type="protein sequence ID" value="RCW27376.1"/>
    <property type="molecule type" value="Genomic_DNA"/>
</dbReference>
<sequence>MDGKSAILKKVRASLKASPDDSARRSAVASRLAETPRGIIPARGQLPGAARLDLFVAMAEKYHATTTRIADLSALPAAVADYLKGRNLPASVRIGNDPRLAVAPWGEERTLEIRHGASDGHDLAAVSHAFGAIAETGTLALLSGPDNPVTLTFLPEHHIVALDARDIAGDMEAIWSRLRAVNGKAAMPRTVNFVTGPSRSADIEQTLLLGAHGPRALHIVIVGEPSA</sequence>
<dbReference type="RefSeq" id="WP_114362608.1">
    <property type="nucleotide sequence ID" value="NZ_QPIX01000003.1"/>
</dbReference>
<dbReference type="SUPFAM" id="SSF100950">
    <property type="entry name" value="NagB/RpiA/CoA transferase-like"/>
    <property type="match status" value="1"/>
</dbReference>
<comment type="caution">
    <text evidence="2">The sequence shown here is derived from an EMBL/GenBank/DDBJ whole genome shotgun (WGS) entry which is preliminary data.</text>
</comment>
<protein>
    <submittedName>
        <fullName evidence="2">L-lactate dehydrogenase complex protein LldG</fullName>
    </submittedName>
</protein>
<dbReference type="InterPro" id="IPR003741">
    <property type="entry name" value="LUD_dom"/>
</dbReference>
<evidence type="ECO:0000313" key="2">
    <source>
        <dbReference type="EMBL" id="RCW27376.1"/>
    </source>
</evidence>
<name>A0A6I7HQG8_9HYPH</name>
<reference evidence="2 3" key="1">
    <citation type="submission" date="2018-07" db="EMBL/GenBank/DDBJ databases">
        <title>Genomic Encyclopedia of Type Strains, Phase IV (KMG-IV): sequencing the most valuable type-strain genomes for metagenomic binning, comparative biology and taxonomic classification.</title>
        <authorList>
            <person name="Goeker M."/>
        </authorList>
    </citation>
    <scope>NUCLEOTIDE SEQUENCE [LARGE SCALE GENOMIC DNA]</scope>
    <source>
        <strain evidence="2 3">DSM 25528</strain>
    </source>
</reference>
<dbReference type="AlphaFoldDB" id="A0A6I7HQG8"/>
<feature type="domain" description="LUD" evidence="1">
    <location>
        <begin position="126"/>
        <end position="222"/>
    </location>
</feature>
<evidence type="ECO:0000259" key="1">
    <source>
        <dbReference type="Pfam" id="PF02589"/>
    </source>
</evidence>
<dbReference type="Proteomes" id="UP000252582">
    <property type="component" value="Unassembled WGS sequence"/>
</dbReference>
<dbReference type="InterPro" id="IPR024185">
    <property type="entry name" value="FTHF_cligase-like_sf"/>
</dbReference>
<dbReference type="Pfam" id="PF02589">
    <property type="entry name" value="LUD_dom"/>
    <property type="match status" value="1"/>
</dbReference>
<proteinExistence type="predicted"/>
<keyword evidence="3" id="KW-1185">Reference proteome</keyword>
<dbReference type="Gene3D" id="3.40.50.10420">
    <property type="entry name" value="NagB/RpiA/CoA transferase-like"/>
    <property type="match status" value="1"/>
</dbReference>
<accession>A0A6I7HQG8</accession>
<evidence type="ECO:0000313" key="3">
    <source>
        <dbReference type="Proteomes" id="UP000252582"/>
    </source>
</evidence>
<gene>
    <name evidence="2" type="ORF">DFR48_103340</name>
</gene>